<dbReference type="GO" id="GO:0005509">
    <property type="term" value="F:calcium ion binding"/>
    <property type="evidence" value="ECO:0007669"/>
    <property type="project" value="InterPro"/>
</dbReference>
<dbReference type="PROSITE" id="PS00018">
    <property type="entry name" value="EF_HAND_1"/>
    <property type="match status" value="2"/>
</dbReference>
<dbReference type="PROSITE" id="PS50222">
    <property type="entry name" value="EF_HAND_2"/>
    <property type="match status" value="2"/>
</dbReference>
<feature type="domain" description="EF-hand" evidence="3">
    <location>
        <begin position="163"/>
        <end position="198"/>
    </location>
</feature>
<dbReference type="InterPro" id="IPR002048">
    <property type="entry name" value="EF_hand_dom"/>
</dbReference>
<dbReference type="InterPro" id="IPR011992">
    <property type="entry name" value="EF-hand-dom_pair"/>
</dbReference>
<keyword evidence="1" id="KW-0677">Repeat</keyword>
<dbReference type="AlphaFoldDB" id="Q9U4D6"/>
<protein>
    <recommendedName>
        <fullName evidence="3">EF-hand domain-containing protein</fullName>
    </recommendedName>
</protein>
<accession>Q9U4D6</accession>
<proteinExistence type="predicted"/>
<dbReference type="PANTHER" id="PTHR23050">
    <property type="entry name" value="CALCIUM BINDING PROTEIN"/>
    <property type="match status" value="1"/>
</dbReference>
<feature type="domain" description="EF-hand" evidence="3">
    <location>
        <begin position="127"/>
        <end position="162"/>
    </location>
</feature>
<evidence type="ECO:0000259" key="3">
    <source>
        <dbReference type="PROSITE" id="PS50222"/>
    </source>
</evidence>
<dbReference type="CDD" id="cd00051">
    <property type="entry name" value="EFh"/>
    <property type="match status" value="1"/>
</dbReference>
<dbReference type="SMART" id="SM00054">
    <property type="entry name" value="EFh"/>
    <property type="match status" value="2"/>
</dbReference>
<evidence type="ECO:0000256" key="2">
    <source>
        <dbReference type="ARBA" id="ARBA00022837"/>
    </source>
</evidence>
<dbReference type="InterPro" id="IPR050145">
    <property type="entry name" value="Centrin_CML-like"/>
</dbReference>
<dbReference type="Gene3D" id="1.10.238.10">
    <property type="entry name" value="EF-hand"/>
    <property type="match status" value="1"/>
</dbReference>
<dbReference type="SUPFAM" id="SSF47473">
    <property type="entry name" value="EF-hand"/>
    <property type="match status" value="1"/>
</dbReference>
<evidence type="ECO:0000313" key="4">
    <source>
        <dbReference type="EMBL" id="AAF25622.1"/>
    </source>
</evidence>
<keyword evidence="2" id="KW-0106">Calcium</keyword>
<organism evidence="4">
    <name type="scientific">Sterkiella nova</name>
    <name type="common">Ciliate</name>
    <name type="synonym">Oxytricha nova</name>
    <dbReference type="NCBI Taxonomy" id="200597"/>
    <lineage>
        <taxon>Eukaryota</taxon>
        <taxon>Sar</taxon>
        <taxon>Alveolata</taxon>
        <taxon>Ciliophora</taxon>
        <taxon>Intramacronucleata</taxon>
        <taxon>Spirotrichea</taxon>
        <taxon>Stichotrichia</taxon>
        <taxon>Sporadotrichida</taxon>
        <taxon>Oxytrichidae</taxon>
        <taxon>Stylonychinae</taxon>
        <taxon>Sterkiella</taxon>
    </lineage>
</organism>
<evidence type="ECO:0000256" key="1">
    <source>
        <dbReference type="ARBA" id="ARBA00022737"/>
    </source>
</evidence>
<reference evidence="4" key="1">
    <citation type="submission" date="1999-08" db="EMBL/GenBank/DDBJ databases">
        <title>Accessing coding functions of DNA molecules in Oxytricha nova.</title>
        <authorList>
            <person name="Prescott D.M."/>
            <person name="Dizick S.J."/>
            <person name="Hoffman D.C."/>
            <person name="Prescott J.D."/>
        </authorList>
    </citation>
    <scope>NUCLEOTIDE SEQUENCE</scope>
</reference>
<dbReference type="EMBL" id="AF188145">
    <property type="protein sequence ID" value="AAF25622.1"/>
    <property type="molecule type" value="Genomic_DNA"/>
</dbReference>
<sequence>MSKDIKLLKYQQKTNRARFKDMKKVLVIAQNEVKANEGAAFFNGLTVRKVYPGAKRFPRHFEAVIVYYTDLKEINFIKDEIHRYQDAPIKVFFGNVHFDKAASQHAKSFAQGELESLKSYLSQQYQQLCEVIAKVFKTFDKDGSGFIDRNELGQVAAELGRPLDAAELEECIQDLDTNKDNQISQDEFKKWWLSGRQGLSSLMRRLLALKLKTARFFDNISGSLQEVIQEAADQPVDINSSQLRISINQVKEAGFSIYNKFLILSNEAAEEHNKVKANHNFQGVDSWILNLGLAIKNGKAEEVQGLLQIFFEESGFNASVVTEGPHKVLIGPYWITITHGAQNVVPLDDATVELIQQGLKVNQDVEVSIRLAASPQSILESGESALKLLLEGIEFELRLNVWRKISTVLMRVIEQGELDASVLPLFGGLAPAFLLKLKGDLQIDVDENMKETIFSNPIIEPLLMDALTLIHAIGGCNSDEQEEFEEHLNSRVLPLSQLQSEHSTEKWETEITYSVTQPRIGLTGRINGHGLGLLLRHGIKLLK</sequence>
<dbReference type="InterPro" id="IPR018247">
    <property type="entry name" value="EF_Hand_1_Ca_BS"/>
</dbReference>
<name>Q9U4D6_STENO</name>
<dbReference type="Pfam" id="PF13499">
    <property type="entry name" value="EF-hand_7"/>
    <property type="match status" value="1"/>
</dbReference>